<dbReference type="GO" id="GO:0016616">
    <property type="term" value="F:oxidoreductase activity, acting on the CH-OH group of donors, NAD or NADP as acceptor"/>
    <property type="evidence" value="ECO:0007669"/>
    <property type="project" value="InterPro"/>
</dbReference>
<accession>A0A2K1PZD9</accession>
<dbReference type="SUPFAM" id="SSF48179">
    <property type="entry name" value="6-phosphogluconate dehydrogenase C-terminal domain-like"/>
    <property type="match status" value="1"/>
</dbReference>
<dbReference type="PANTHER" id="PTHR43491">
    <property type="entry name" value="UDP-N-ACETYL-D-MANNOSAMINE DEHYDROGENASE"/>
    <property type="match status" value="1"/>
</dbReference>
<dbReference type="Pfam" id="PF03720">
    <property type="entry name" value="UDPG_MGDP_dh_C"/>
    <property type="match status" value="1"/>
</dbReference>
<evidence type="ECO:0000256" key="2">
    <source>
        <dbReference type="ARBA" id="ARBA00023002"/>
    </source>
</evidence>
<keyword evidence="5" id="KW-0472">Membrane</keyword>
<evidence type="ECO:0000313" key="8">
    <source>
        <dbReference type="Proteomes" id="UP000236220"/>
    </source>
</evidence>
<dbReference type="Gene3D" id="3.40.50.720">
    <property type="entry name" value="NAD(P)-binding Rossmann-like Domain"/>
    <property type="match status" value="2"/>
</dbReference>
<evidence type="ECO:0000313" key="7">
    <source>
        <dbReference type="EMBL" id="PNS08156.1"/>
    </source>
</evidence>
<dbReference type="SUPFAM" id="SSF52413">
    <property type="entry name" value="UDP-glucose/GDP-mannose dehydrogenase C-terminal domain"/>
    <property type="match status" value="1"/>
</dbReference>
<dbReference type="PIRSF" id="PIRSF500136">
    <property type="entry name" value="UDP_ManNAc_DH"/>
    <property type="match status" value="1"/>
</dbReference>
<dbReference type="InterPro" id="IPR008927">
    <property type="entry name" value="6-PGluconate_DH-like_C_sf"/>
</dbReference>
<keyword evidence="5" id="KW-1133">Transmembrane helix</keyword>
<evidence type="ECO:0000256" key="1">
    <source>
        <dbReference type="ARBA" id="ARBA00006601"/>
    </source>
</evidence>
<feature type="transmembrane region" description="Helical" evidence="5">
    <location>
        <begin position="21"/>
        <end position="38"/>
    </location>
</feature>
<dbReference type="InterPro" id="IPR001732">
    <property type="entry name" value="UDP-Glc/GDP-Man_DH_N"/>
</dbReference>
<protein>
    <submittedName>
        <fullName evidence="7">NDP-sugDHase: nucleotide sugar dehydrogenase</fullName>
    </submittedName>
</protein>
<evidence type="ECO:0000256" key="5">
    <source>
        <dbReference type="SAM" id="Phobius"/>
    </source>
</evidence>
<dbReference type="GO" id="GO:0016628">
    <property type="term" value="F:oxidoreductase activity, acting on the CH-CH group of donors, NAD or NADP as acceptor"/>
    <property type="evidence" value="ECO:0007669"/>
    <property type="project" value="InterPro"/>
</dbReference>
<dbReference type="Pfam" id="PF00984">
    <property type="entry name" value="UDPG_MGDP_dh"/>
    <property type="match status" value="1"/>
</dbReference>
<dbReference type="SUPFAM" id="SSF51735">
    <property type="entry name" value="NAD(P)-binding Rossmann-fold domains"/>
    <property type="match status" value="1"/>
</dbReference>
<dbReference type="AlphaFoldDB" id="A0A2K1PZD9"/>
<dbReference type="EMBL" id="NPZB01000002">
    <property type="protein sequence ID" value="PNS08156.1"/>
    <property type="molecule type" value="Genomic_DNA"/>
</dbReference>
<comment type="caution">
    <text evidence="7">The sequence shown here is derived from an EMBL/GenBank/DDBJ whole genome shotgun (WGS) entry which is preliminary data.</text>
</comment>
<sequence length="437" mass="48550">MKMPTPSPIENGLVEYDRIKLAVIGLGYVGLPLAVAFGKRHPTLGFDIQERRIRELREGHDRTHEISPEQFAAADRLTLSSDEVDLRDCNVFIVTVPTPIDDAKRPDLRPLESASRTVGRALSPGAVVVFESTVYPGATEEVCVPIIEQVSGLKFNRDFFVGYSPERINPGDHEHRLETILKITSGSTPEAADLIDRIYGSIITAGTHKASSIRVAEAAKVIENTQRDLNIALINELSLIFHRLGIDTAEVLAAAGTKWNFLPFKPGLVGGHCIGVDPYYLTHKAQQIGYQPQVILSGRRINDGMGSHVARRVVKLMTQEKINLVDARVLVLGLAFKPDCPDLRNTRVIDVIDELRHYHLDIDVFDPRVDSEEAHHEYGLDLLVEPVSGNYDAIVFAVPHREFLDRGIDWVRSLGKHDHVIFDVSQRLPAGSANDRL</sequence>
<dbReference type="GO" id="GO:0000271">
    <property type="term" value="P:polysaccharide biosynthetic process"/>
    <property type="evidence" value="ECO:0007669"/>
    <property type="project" value="InterPro"/>
</dbReference>
<feature type="domain" description="UDP-glucose/GDP-mannose dehydrogenase C-terminal" evidence="6">
    <location>
        <begin position="330"/>
        <end position="430"/>
    </location>
</feature>
<dbReference type="InterPro" id="IPR014026">
    <property type="entry name" value="UDP-Glc/GDP-Man_DH_dimer"/>
</dbReference>
<name>A0A2K1PZD9_9GAMM</name>
<reference evidence="7 8" key="1">
    <citation type="submission" date="2017-08" db="EMBL/GenBank/DDBJ databases">
        <title>Lysobacter sylvestris genome.</title>
        <authorList>
            <person name="Zhang D.-C."/>
            <person name="Albuquerque L."/>
            <person name="Franca L."/>
            <person name="Froufe H.J.C."/>
            <person name="Barroso C."/>
            <person name="Egas C."/>
            <person name="Da Costa M."/>
            <person name="Margesin R."/>
        </authorList>
    </citation>
    <scope>NUCLEOTIDE SEQUENCE [LARGE SCALE GENOMIC DNA]</scope>
    <source>
        <strain evidence="7 8">AM20-91</strain>
    </source>
</reference>
<keyword evidence="3" id="KW-0520">NAD</keyword>
<dbReference type="InterPro" id="IPR036291">
    <property type="entry name" value="NAD(P)-bd_dom_sf"/>
</dbReference>
<organism evidence="7 8">
    <name type="scientific">Solilutibacter silvestris</name>
    <dbReference type="NCBI Taxonomy" id="1645665"/>
    <lineage>
        <taxon>Bacteria</taxon>
        <taxon>Pseudomonadati</taxon>
        <taxon>Pseudomonadota</taxon>
        <taxon>Gammaproteobacteria</taxon>
        <taxon>Lysobacterales</taxon>
        <taxon>Lysobacteraceae</taxon>
        <taxon>Solilutibacter</taxon>
    </lineage>
</organism>
<evidence type="ECO:0000256" key="4">
    <source>
        <dbReference type="PIRNR" id="PIRNR000124"/>
    </source>
</evidence>
<keyword evidence="8" id="KW-1185">Reference proteome</keyword>
<keyword evidence="2" id="KW-0560">Oxidoreductase</keyword>
<dbReference type="Proteomes" id="UP000236220">
    <property type="component" value="Unassembled WGS sequence"/>
</dbReference>
<comment type="similarity">
    <text evidence="1 4">Belongs to the UDP-glucose/GDP-mannose dehydrogenase family.</text>
</comment>
<dbReference type="Pfam" id="PF03721">
    <property type="entry name" value="UDPG_MGDP_dh_N"/>
    <property type="match status" value="1"/>
</dbReference>
<dbReference type="InterPro" id="IPR028359">
    <property type="entry name" value="UDP_ManNAc/GlcNAc_DH"/>
</dbReference>
<gene>
    <name evidence="7" type="ORF">Lysil_2332</name>
</gene>
<dbReference type="InterPro" id="IPR036220">
    <property type="entry name" value="UDP-Glc/GDP-Man_DH_C_sf"/>
</dbReference>
<dbReference type="NCBIfam" id="TIGR03026">
    <property type="entry name" value="NDP-sugDHase"/>
    <property type="match status" value="1"/>
</dbReference>
<dbReference type="SMART" id="SM00984">
    <property type="entry name" value="UDPG_MGDP_dh_C"/>
    <property type="match status" value="1"/>
</dbReference>
<dbReference type="InterPro" id="IPR017476">
    <property type="entry name" value="UDP-Glc/GDP-Man"/>
</dbReference>
<keyword evidence="5" id="KW-0812">Transmembrane</keyword>
<dbReference type="PANTHER" id="PTHR43491:SF2">
    <property type="entry name" value="UDP-N-ACETYL-D-MANNOSAMINE DEHYDROGENASE"/>
    <property type="match status" value="1"/>
</dbReference>
<evidence type="ECO:0000259" key="6">
    <source>
        <dbReference type="SMART" id="SM00984"/>
    </source>
</evidence>
<dbReference type="InterPro" id="IPR014027">
    <property type="entry name" value="UDP-Glc/GDP-Man_DH_C"/>
</dbReference>
<dbReference type="GO" id="GO:0051287">
    <property type="term" value="F:NAD binding"/>
    <property type="evidence" value="ECO:0007669"/>
    <property type="project" value="InterPro"/>
</dbReference>
<proteinExistence type="inferred from homology"/>
<evidence type="ECO:0000256" key="3">
    <source>
        <dbReference type="ARBA" id="ARBA00023027"/>
    </source>
</evidence>
<dbReference type="PIRSF" id="PIRSF000124">
    <property type="entry name" value="UDPglc_GDPman_dh"/>
    <property type="match status" value="1"/>
</dbReference>